<keyword evidence="2" id="KW-1185">Reference proteome</keyword>
<accession>A0ACC0GCL3</accession>
<evidence type="ECO:0000313" key="2">
    <source>
        <dbReference type="Proteomes" id="UP001060215"/>
    </source>
</evidence>
<gene>
    <name evidence="1" type="ORF">LOK49_LG10G02885</name>
</gene>
<evidence type="ECO:0000313" key="1">
    <source>
        <dbReference type="EMBL" id="KAI7997801.1"/>
    </source>
</evidence>
<proteinExistence type="predicted"/>
<comment type="caution">
    <text evidence="1">The sequence shown here is derived from an EMBL/GenBank/DDBJ whole genome shotgun (WGS) entry which is preliminary data.</text>
</comment>
<reference evidence="1 2" key="1">
    <citation type="journal article" date="2022" name="Plant J.">
        <title>Chromosome-level genome of Camellia lanceoleosa provides a valuable resource for understanding genome evolution and self-incompatibility.</title>
        <authorList>
            <person name="Gong W."/>
            <person name="Xiao S."/>
            <person name="Wang L."/>
            <person name="Liao Z."/>
            <person name="Chang Y."/>
            <person name="Mo W."/>
            <person name="Hu G."/>
            <person name="Li W."/>
            <person name="Zhao G."/>
            <person name="Zhu H."/>
            <person name="Hu X."/>
            <person name="Ji K."/>
            <person name="Xiang X."/>
            <person name="Song Q."/>
            <person name="Yuan D."/>
            <person name="Jin S."/>
            <person name="Zhang L."/>
        </authorList>
    </citation>
    <scope>NUCLEOTIDE SEQUENCE [LARGE SCALE GENOMIC DNA]</scope>
    <source>
        <strain evidence="1">SQ_2022a</strain>
    </source>
</reference>
<dbReference type="EMBL" id="CM045767">
    <property type="protein sequence ID" value="KAI7997801.1"/>
    <property type="molecule type" value="Genomic_DNA"/>
</dbReference>
<dbReference type="Proteomes" id="UP001060215">
    <property type="component" value="Chromosome 10"/>
</dbReference>
<protein>
    <submittedName>
        <fullName evidence="1">UDP-glycosyltransferase 88F3</fullName>
    </submittedName>
</protein>
<sequence>MKETIVLYPAPALGHLVSMVELGKLILQHHSHYSITILIPTTPWEDGTTISSYINKIKLPLSFHFHHLPTPNLSISPNSNTQTRVANAFEFMRSNVPNVLHALKTISLTSTIPSLITSSVQDSYDPNIPTYYYFTSCASTLATLLYFPILHTQTTKSFKDLPSTIFHIPGLPPITASHLPEPILDRDHQAYHDFLNFGSCLPKSNGIIVNTFESLEPIAIKAITDGDCTSPILTPPIYCIGPVIADAEDRIGNSSNSLDCLTWLNTQPSKSVVFLCFGSKGAHSTSQLREIAVGLERSNQRFLWVVKNPPPNNLEEPNLELLLPNGFLERTKEMGLVVKSWATQAAVLRHESVGGFVTHCGWNSVVEAVSAGVPMVAWPLYAEQRLNSVVLVEEMKVGIAIAIDDDGWVRGDEIERCLRELMGSRKGEEVRKRSEEMRVMASEAWMVGGGGGGGGGGSSLAAFSNLVASWSSNHSKG</sequence>
<name>A0ACC0GCL3_9ERIC</name>
<organism evidence="1 2">
    <name type="scientific">Camellia lanceoleosa</name>
    <dbReference type="NCBI Taxonomy" id="1840588"/>
    <lineage>
        <taxon>Eukaryota</taxon>
        <taxon>Viridiplantae</taxon>
        <taxon>Streptophyta</taxon>
        <taxon>Embryophyta</taxon>
        <taxon>Tracheophyta</taxon>
        <taxon>Spermatophyta</taxon>
        <taxon>Magnoliopsida</taxon>
        <taxon>eudicotyledons</taxon>
        <taxon>Gunneridae</taxon>
        <taxon>Pentapetalae</taxon>
        <taxon>asterids</taxon>
        <taxon>Ericales</taxon>
        <taxon>Theaceae</taxon>
        <taxon>Camellia</taxon>
    </lineage>
</organism>